<dbReference type="VEuPathDB" id="FungiDB:HpaG814865"/>
<reference evidence="2" key="1">
    <citation type="journal article" date="2010" name="Science">
        <title>Signatures of adaptation to obligate biotrophy in the Hyaloperonospora arabidopsidis genome.</title>
        <authorList>
            <person name="Baxter L."/>
            <person name="Tripathy S."/>
            <person name="Ishaque N."/>
            <person name="Boot N."/>
            <person name="Cabral A."/>
            <person name="Kemen E."/>
            <person name="Thines M."/>
            <person name="Ah-Fong A."/>
            <person name="Anderson R."/>
            <person name="Badejoko W."/>
            <person name="Bittner-Eddy P."/>
            <person name="Boore J.L."/>
            <person name="Chibucos M.C."/>
            <person name="Coates M."/>
            <person name="Dehal P."/>
            <person name="Delehaunty K."/>
            <person name="Dong S."/>
            <person name="Downton P."/>
            <person name="Dumas B."/>
            <person name="Fabro G."/>
            <person name="Fronick C."/>
            <person name="Fuerstenberg S.I."/>
            <person name="Fulton L."/>
            <person name="Gaulin E."/>
            <person name="Govers F."/>
            <person name="Hughes L."/>
            <person name="Humphray S."/>
            <person name="Jiang R.H."/>
            <person name="Judelson H."/>
            <person name="Kamoun S."/>
            <person name="Kyung K."/>
            <person name="Meijer H."/>
            <person name="Minx P."/>
            <person name="Morris P."/>
            <person name="Nelson J."/>
            <person name="Phuntumart V."/>
            <person name="Qutob D."/>
            <person name="Rehmany A."/>
            <person name="Rougon-Cardoso A."/>
            <person name="Ryden P."/>
            <person name="Torto-Alalibo T."/>
            <person name="Studholme D."/>
            <person name="Wang Y."/>
            <person name="Win J."/>
            <person name="Wood J."/>
            <person name="Clifton S.W."/>
            <person name="Rogers J."/>
            <person name="Van den Ackerveken G."/>
            <person name="Jones J.D."/>
            <person name="McDowell J.M."/>
            <person name="Beynon J."/>
            <person name="Tyler B.M."/>
        </authorList>
    </citation>
    <scope>NUCLEOTIDE SEQUENCE [LARGE SCALE GENOMIC DNA]</scope>
    <source>
        <strain evidence="2">Emoy2</strain>
    </source>
</reference>
<protein>
    <submittedName>
        <fullName evidence="1">Uncharacterized protein</fullName>
    </submittedName>
</protein>
<dbReference type="EMBL" id="JH599013">
    <property type="status" value="NOT_ANNOTATED_CDS"/>
    <property type="molecule type" value="Genomic_DNA"/>
</dbReference>
<dbReference type="InterPro" id="IPR036770">
    <property type="entry name" value="Ankyrin_rpt-contain_sf"/>
</dbReference>
<evidence type="ECO:0000313" key="2">
    <source>
        <dbReference type="Proteomes" id="UP000011713"/>
    </source>
</evidence>
<dbReference type="InParanoid" id="M4C6X7"/>
<name>M4C6X7_HYAAE</name>
<evidence type="ECO:0000313" key="1">
    <source>
        <dbReference type="EnsemblProtists" id="HpaP814865"/>
    </source>
</evidence>
<dbReference type="SUPFAM" id="SSF48403">
    <property type="entry name" value="Ankyrin repeat"/>
    <property type="match status" value="1"/>
</dbReference>
<sequence>MNYLMQSGAEISAVCEAYRTPLHYAALYGSDELHANLLAKLGDDTSAGRRDLHGQSAVFTAEAGRSSHAHASEDPADNTSLAMVDNYGVLAENDDSDDDDIDDMEHTDIPMSLTGRNDLLGKSLSIKDLVTEENGGVEEIIAGTFDAIAYFLLRYEDYRMEELSALIWSCGYASNNGGGNTFQETVDILQNMRKQYSVGTEAGFYVRRMLLSALDKLVEILKHSVEMNWPRRIHSARNGSVHRYCPSSQTRVCPTVCKIFKCCLFVRVITRP</sequence>
<accession>M4C6X7</accession>
<keyword evidence="2" id="KW-1185">Reference proteome</keyword>
<dbReference type="EnsemblProtists" id="HpaT814865">
    <property type="protein sequence ID" value="HpaP814865"/>
    <property type="gene ID" value="HpaG814865"/>
</dbReference>
<dbReference type="AlphaFoldDB" id="M4C6X7"/>
<dbReference type="HOGENOM" id="CLU_1024694_0_0_1"/>
<reference evidence="1" key="2">
    <citation type="submission" date="2015-06" db="UniProtKB">
        <authorList>
            <consortium name="EnsemblProtists"/>
        </authorList>
    </citation>
    <scope>IDENTIFICATION</scope>
    <source>
        <strain evidence="1">Emoy2</strain>
    </source>
</reference>
<dbReference type="Proteomes" id="UP000011713">
    <property type="component" value="Unassembled WGS sequence"/>
</dbReference>
<proteinExistence type="predicted"/>
<organism evidence="1 2">
    <name type="scientific">Hyaloperonospora arabidopsidis (strain Emoy2)</name>
    <name type="common">Downy mildew agent</name>
    <name type="synonym">Peronospora arabidopsidis</name>
    <dbReference type="NCBI Taxonomy" id="559515"/>
    <lineage>
        <taxon>Eukaryota</taxon>
        <taxon>Sar</taxon>
        <taxon>Stramenopiles</taxon>
        <taxon>Oomycota</taxon>
        <taxon>Peronosporomycetes</taxon>
        <taxon>Peronosporales</taxon>
        <taxon>Peronosporaceae</taxon>
        <taxon>Hyaloperonospora</taxon>
    </lineage>
</organism>
<dbReference type="eggNOG" id="KOG3417">
    <property type="taxonomic scope" value="Eukaryota"/>
</dbReference>
<dbReference type="Gene3D" id="1.25.40.20">
    <property type="entry name" value="Ankyrin repeat-containing domain"/>
    <property type="match status" value="1"/>
</dbReference>
<dbReference type="STRING" id="559515.M4C6X7"/>